<proteinExistence type="predicted"/>
<dbReference type="AlphaFoldDB" id="A0A672TFY3"/>
<dbReference type="OMA" id="VANCWIC"/>
<name>A0A672TFY3_STRHB</name>
<reference evidence="2 3" key="1">
    <citation type="submission" date="2019-11" db="EMBL/GenBank/DDBJ databases">
        <title>Strigops habroptila (kakapo) genome, bStrHab1, primary haplotype, v2.</title>
        <authorList>
            <person name="Jarvis E.D."/>
            <person name="Howard J."/>
            <person name="Rhie A."/>
            <person name="Phillippy A."/>
            <person name="Korlach J."/>
            <person name="Digby A."/>
            <person name="Iorns D."/>
            <person name="Eason D."/>
            <person name="Robertson B."/>
            <person name="Raemaekers T."/>
            <person name="Howe K."/>
            <person name="Lewin H."/>
            <person name="Damas J."/>
            <person name="Hastie A."/>
            <person name="Tracey A."/>
            <person name="Chow W."/>
            <person name="Fedrigo O."/>
        </authorList>
    </citation>
    <scope>NUCLEOTIDE SEQUENCE [LARGE SCALE GENOMIC DNA]</scope>
</reference>
<reference evidence="2" key="3">
    <citation type="submission" date="2025-09" db="UniProtKB">
        <authorList>
            <consortium name="Ensembl"/>
        </authorList>
    </citation>
    <scope>IDENTIFICATION</scope>
</reference>
<keyword evidence="1" id="KW-1133">Transmembrane helix</keyword>
<organism evidence="2 3">
    <name type="scientific">Strigops habroptila</name>
    <name type="common">Kakapo</name>
    <dbReference type="NCBI Taxonomy" id="2489341"/>
    <lineage>
        <taxon>Eukaryota</taxon>
        <taxon>Metazoa</taxon>
        <taxon>Chordata</taxon>
        <taxon>Craniata</taxon>
        <taxon>Vertebrata</taxon>
        <taxon>Euteleostomi</taxon>
        <taxon>Archelosauria</taxon>
        <taxon>Archosauria</taxon>
        <taxon>Dinosauria</taxon>
        <taxon>Saurischia</taxon>
        <taxon>Theropoda</taxon>
        <taxon>Coelurosauria</taxon>
        <taxon>Aves</taxon>
        <taxon>Neognathae</taxon>
        <taxon>Neoaves</taxon>
        <taxon>Telluraves</taxon>
        <taxon>Australaves</taxon>
        <taxon>Psittaciformes</taxon>
        <taxon>Psittacidae</taxon>
        <taxon>Strigops</taxon>
    </lineage>
</organism>
<sequence>MLGKNSTDTCRNTPSIFMYSLWSLGGSICYTGPQLVSMILAAVLVVPVTPDTCQKCYQTIWYGLQQLYTFTAHTHINKVCYDQKNLGVCQYGGQEYWVGENLGKGGIRLGLSCPRGEQWLCFTKAGHWDISDGGGVQDMVKEEIVKNITRHLIEQGRQREQDTHNNIYTDVRKRMSEELGFPSVGQNLFVNLATKIAKELNVANCWICGGPLMMEEWPWRGISLSAFDVIRWNHTFTASGVR</sequence>
<dbReference type="GeneTree" id="ENSGT01000000215029"/>
<keyword evidence="1" id="KW-0472">Membrane</keyword>
<dbReference type="InParanoid" id="A0A672TFY3"/>
<evidence type="ECO:0000313" key="2">
    <source>
        <dbReference type="Ensembl" id="ENSSHBP00005000419.1"/>
    </source>
</evidence>
<accession>A0A672TFY3</accession>
<keyword evidence="3" id="KW-1185">Reference proteome</keyword>
<dbReference type="Ensembl" id="ENSSHBT00005000519.1">
    <property type="protein sequence ID" value="ENSSHBP00005000419.1"/>
    <property type="gene ID" value="ENSSHBG00005000402.1"/>
</dbReference>
<feature type="transmembrane region" description="Helical" evidence="1">
    <location>
        <begin position="21"/>
        <end position="46"/>
    </location>
</feature>
<reference evidence="2" key="2">
    <citation type="submission" date="2025-08" db="UniProtKB">
        <authorList>
            <consortium name="Ensembl"/>
        </authorList>
    </citation>
    <scope>IDENTIFICATION</scope>
</reference>
<dbReference type="Proteomes" id="UP000472266">
    <property type="component" value="Chromosome 13"/>
</dbReference>
<evidence type="ECO:0000256" key="1">
    <source>
        <dbReference type="SAM" id="Phobius"/>
    </source>
</evidence>
<protein>
    <submittedName>
        <fullName evidence="2">Uncharacterized protein</fullName>
    </submittedName>
</protein>
<keyword evidence="1" id="KW-0812">Transmembrane</keyword>
<evidence type="ECO:0000313" key="3">
    <source>
        <dbReference type="Proteomes" id="UP000472266"/>
    </source>
</evidence>